<dbReference type="CDD" id="cd08956">
    <property type="entry name" value="KR_3_FAS_SDR_x"/>
    <property type="match status" value="2"/>
</dbReference>
<sequence>MNEEKLLGYLRKVTADLHETRERLREAESVTPEPIAIVAMACRFPGGVETPEDLWRVLETGTDTLTGFPDDRGWDLDAVYHPDPEHPGTSYVDQGGFVRDAGAFDAAFFGISPREALAMDPQQRLLLETSWEALERAGIDPQSLKGAPVGVFAGTNGQDYPGLLSLAPGVGDGYESTGNAASVLSGRISYALGLEGPAVTVDTACSSSLVALHWAAHALREGECELALAGGVTVMTTPGAFIGFSRQQGLAADGRCKAFADGADGTGWGEGAGVVLLERLSDARRHGHPVLAIVAGSAINSDGASNGLTAPNGPSQQRVIRAALADAGLAPSDVDVVEAHGTGTSLGDPIEAQALLSTYGEHRPAGRPLWLGSIKSNLGHTQAAAGVAGVIKMALALRNGVLPKTLHVDRPTSRVDWSAGDVRVLTEPVPWPADGRVRRAGVSAFGVSGTNAHVLLAAPPVEEAAPENEPAPPVVPWVLSGRSEAALRAQAARLAGVDGDPAAIGRALATTRSAFEHRAVLIGDAAELADGVRALAKGNEVPGLVRGTVTEGLTAFLFTGQGAQRAGMGSELYERFPAYANAFDEVCAEFDRHLDRPLKTVIRSGDALDETAHTQPALFAVEVALFRLLESWGVTPDHLAGHSIGELAAAHVAGVFSLADAAELVAARGRLMQALPGGGAMVAVQATEDEVTPLLTDAVSLAAVNGPDSVVVSGEDAAAGEIERHFAALGRRTRRLTVSHAFHSPLMDPMLAEFAEVAARITYARPRLPIVSTVTGTPVTDELTTPDYWVRQVREPVRFATAVAALADLGTTRLLELGPHGVLAAMTEECLPGATATSLLRKDRDEVRTALAAVATMYVRGTRTYWGELFPGVRACALPTYAFQRETYWPELPRPVGGATRDSLLKLDWVPVAAGEPVPAAWAVLGSGHRELGAALFAELGALACHPDLDGVAEAGALPDVLVAPFRCDTPGEAARRALHLVQSWLADERFDGRTLVVLTQNAAVADGVSDLAQAPVWGLVRSAAAENPGRFVLADADDPAAARLLPAALATGESQFLLRDGEIRVARLAKLTSAEPGPSAYFGPEGTVLVTGGTGALGGLVARHLVTRYGVRHLLLASRRGPDADGVAELVADLTELGAEPVVAACDAADRAALAALLGTIPADRPLTGVVHVAGVLDDGVVSALTPERLDTVLRPKIDAVTNLHELTAGADLTAFVVFSSISGTLGPAGQANYAAANVWLDALARHRRDRGLPALALGWGLWEQAGGMTGTLAGRDRRRLGATGMIPLSTVEGLRLFDAACRAGEPSVLPIRFDFAVLGAAPVLPPVFAGLVPPRPVAEPATGRPADVLDVVRTAVALVLGYANAAAVEPDRAFKDLGFDSLTAVELRNRLAAATGQRLPATLIYDYATPKALATHLAGDAGPAAPVTVTARTDDEPIAIVSMACRFPGGVHTPDELWTLLAEGRDAIGGFPADRGWDLDALYDPDPDSEGTSYAREGGFLDDAALFDPAFFGISPREALAMDPQQRLLLETSWEALERAGIDPESLRGQPVGVFAGTNGQDYPALLALSPKSAEGYLGTGNAASVLSGRISYALGLEGPAVTVDTACSSSLVALHWAIQALRTGECSLVLAGGVTVLSTPGSFVEFSRQRGLSPDGRCRAFSDDANGTGWGEGSGMLVLERLSDARRHGHPVLAVVRGSAVNQDGASNGLTAPNGPSQQRVIRAALANAGLEPSDVDAVEAHGTGTSLGDPIEAQALIATYGRDRDRPLWLGSIKSNLGHTQAAAGVAGVIKMVLALRHGLLPRTLHADVPSSHVDWAEGTVRLLAESVPWPDAGHVRRAGVSSFGVSGTNAHVIIEAPPEAPAALSRESAAVTAWSVSGHSPEALRDQAGRLLSHLAVHDAEIGTALAARTVFAHRAVVVGADREELVRGLAAVAADRPAPGVSTGVRAEGGTAFLFTGQGAQRLGMGAGLRREFPVFAEAFAEVCAEFDTHLDRPLLEVIDTDLLDRTGYTQPALFAVEVALFRLLESWGVRPDRLAGHSIGELAAAHVAGVWSLPDACAVVAARGRLMQALPAGGAMLAIEATEAEVVPTLPPGVELAAVNGPAAVVVSGAEDGVLEVERHWAGRKTRRLRVSHAFHSPAMDAMLADFGRVLGAVTFAPPAIPIVSTLTGEPATDLTSPEYWLRQARGTVRFADAVTTLAGLGVTRFVELGPDGVLAAMAASTVDALTIALLRKDRDEPREVLNALAKLHVSGSTVDWATVLGGPGEPAELPTYAFQHERFWPEFSLTPAGDVTMAGLDRPDHPLLGASVTNAEDDTVVCTGRISPRTHPWLADHVVAGSTLFPGTGFVELVLRAAEQAGAGGIDELVIETPLPLPAREGVQLQVVLGAPDEVGTRGVTVHSRLDDEPWTRHASGRLTAEPGPVPADLTEWPPAGAEPLDLDGLYTGGPDGGFGYGPAFQGLRAAWRLGDEVHAEVALRPEEHADAARSGLHPALLDASLHVLGTVAEWAGRNYLPFSWSGVTLHASGATAVRVTVTPSGHDTVRLSLADPAGRPVASVDALVLRPLAAGAVRPARKAPESLFRLDWRPVAAPPVDSAARRWAVVGADDLKVGPSLDAAGVTCESYVDLNALGAAVGLGAAAPEAVLAVRTPAAGNLPDAARAAAHDVLALLQEWLANERFAASRLVVVTRGAVAAAEGDDVPDLACAPVWGLVRSAQSEHPGRVRLIDLDDHAESAAALPAAILADEPQLAIREGALLAARLTRATTEAATGKRPFGPDGTVLLTGATGSLGRVLARHLVTAHGVRRLVLTSRSGETAPGAAELRAELIELGADVRLAACDTADRAALAELLADVPDLAAVVHAAGVLDDGVLSSLTPARMDAVLRPKVDAAWHLHELTADRNLSAFVLFSSVSATFGGPGQGNYAAANAFLDALATHRAARGLPAQALAWGLWETGMSSALDASDRKRMSRGGVHALPVEQGLALFDTATSLAEPALVPAKLDLTAMTGQVGSVLKGLVRPVRRAASAAAPVSGEAALRAALAGKPERDQQVILLDLVRATAATVLGHAGPEAVRPDVGFLVAGFDSLTAVELRNVLGASTGLRLPPTLVFDFPAPEDLAAHLRTELNVAAVTTSTVDSGETLSALFRTACELGKMKEGFELLQNAALLRPTFDAAADLAERPGSVQLAAGERTPKLICFSSYVALAGVHQYARFASPFRGDLDVHALPAPGFVKGEALPTSVRAVAEVQADSVLRVADGKPFVLLGSSSGGMLAHAAAELLEERGTPPLAVVLLDSYLPREDSPLDRFRDELFGGMFDREEVFAPMDVARLSAMSWYFRLMAGWEPAKLSVPLLLVRSSEPPVAGGRLAPEEWQTHWDTADFVVDVPGNHFTMVEDHAATTAETVRGWLGTTLRTEFTHD</sequence>
<dbReference type="InterPro" id="IPR015083">
    <property type="entry name" value="NorB/c/GfsB-D-like_docking"/>
</dbReference>
<dbReference type="InterPro" id="IPR032821">
    <property type="entry name" value="PKS_assoc"/>
</dbReference>
<evidence type="ECO:0000256" key="11">
    <source>
        <dbReference type="ARBA" id="ARBA00060622"/>
    </source>
</evidence>
<evidence type="ECO:0000256" key="3">
    <source>
        <dbReference type="ARBA" id="ARBA00022553"/>
    </source>
</evidence>
<dbReference type="Gene3D" id="3.10.129.110">
    <property type="entry name" value="Polyketide synthase dehydratase"/>
    <property type="match status" value="1"/>
</dbReference>
<dbReference type="InterPro" id="IPR020802">
    <property type="entry name" value="TesA-like"/>
</dbReference>
<dbReference type="InterPro" id="IPR036291">
    <property type="entry name" value="NAD(P)-bd_dom_sf"/>
</dbReference>
<dbReference type="SMART" id="SM00825">
    <property type="entry name" value="PKS_KS"/>
    <property type="match status" value="2"/>
</dbReference>
<feature type="domain" description="Ketosynthase family 3 (KS3)" evidence="16">
    <location>
        <begin position="32"/>
        <end position="458"/>
    </location>
</feature>
<dbReference type="EC" id="2.3.1.94" evidence="13"/>
<dbReference type="GO" id="GO:0031177">
    <property type="term" value="F:phosphopantetheine binding"/>
    <property type="evidence" value="ECO:0007669"/>
    <property type="project" value="InterPro"/>
</dbReference>
<dbReference type="InterPro" id="IPR020806">
    <property type="entry name" value="PKS_PP-bd"/>
</dbReference>
<organism evidence="18 19">
    <name type="scientific">Amycolatopsis camponoti</name>
    <dbReference type="NCBI Taxonomy" id="2606593"/>
    <lineage>
        <taxon>Bacteria</taxon>
        <taxon>Bacillati</taxon>
        <taxon>Actinomycetota</taxon>
        <taxon>Actinomycetes</taxon>
        <taxon>Pseudonocardiales</taxon>
        <taxon>Pseudonocardiaceae</taxon>
        <taxon>Amycolatopsis</taxon>
    </lineage>
</organism>
<dbReference type="GO" id="GO:0006633">
    <property type="term" value="P:fatty acid biosynthetic process"/>
    <property type="evidence" value="ECO:0007669"/>
    <property type="project" value="InterPro"/>
</dbReference>
<dbReference type="InterPro" id="IPR009081">
    <property type="entry name" value="PP-bd_ACP"/>
</dbReference>
<dbReference type="InterPro" id="IPR049900">
    <property type="entry name" value="PKS_mFAS_DH"/>
</dbReference>
<dbReference type="CDD" id="cd00833">
    <property type="entry name" value="PKS"/>
    <property type="match status" value="2"/>
</dbReference>
<dbReference type="InterPro" id="IPR049551">
    <property type="entry name" value="PKS_DH_C"/>
</dbReference>
<dbReference type="SUPFAM" id="SSF52151">
    <property type="entry name" value="FabD/lysophospholipase-like"/>
    <property type="match status" value="2"/>
</dbReference>
<dbReference type="SMART" id="SM00824">
    <property type="entry name" value="PKS_TE"/>
    <property type="match status" value="1"/>
</dbReference>
<dbReference type="SMART" id="SM01294">
    <property type="entry name" value="PKS_PP_betabranch"/>
    <property type="match status" value="2"/>
</dbReference>
<feature type="domain" description="Carrier" evidence="15">
    <location>
        <begin position="1348"/>
        <end position="1423"/>
    </location>
</feature>
<evidence type="ECO:0000259" key="15">
    <source>
        <dbReference type="PROSITE" id="PS50075"/>
    </source>
</evidence>
<dbReference type="InterPro" id="IPR049552">
    <property type="entry name" value="PKS_DH_N"/>
</dbReference>
<keyword evidence="2" id="KW-0596">Phosphopantetheine</keyword>
<feature type="domain" description="PKS/mFAS DH" evidence="17">
    <location>
        <begin position="2309"/>
        <end position="2579"/>
    </location>
</feature>
<dbReference type="InterPro" id="IPR016036">
    <property type="entry name" value="Malonyl_transacylase_ACP-bd"/>
</dbReference>
<evidence type="ECO:0000256" key="8">
    <source>
        <dbReference type="ARBA" id="ARBA00023315"/>
    </source>
</evidence>
<dbReference type="Pfam" id="PF16197">
    <property type="entry name" value="KAsynt_C_assoc"/>
    <property type="match status" value="2"/>
</dbReference>
<evidence type="ECO:0000256" key="5">
    <source>
        <dbReference type="ARBA" id="ARBA00022737"/>
    </source>
</evidence>
<dbReference type="InterPro" id="IPR001227">
    <property type="entry name" value="Ac_transferase_dom_sf"/>
</dbReference>
<comment type="subunit">
    <text evidence="12">Homodimer. Erythronolide synthase is composed of EryAI, EryAII and EryAIII multimodular (2 modules) polypeptides each coding for a functional synthase subunit which participates in 2 of the six FAS-like elongation steps required for formation of the polyketide. Module 1, 2, 3, 4, 5, and 6 participating in biosynthesis steps 1, 2, 3, 4, 5, and 6, respectively.</text>
</comment>
<comment type="function">
    <text evidence="10">Involved in the biosynthesis of antibiotic erythromycin via the biosynthesis of its aglycone precursor, 6-deoxyerythronolide B (6-dEB).</text>
</comment>
<dbReference type="SUPFAM" id="SSF55048">
    <property type="entry name" value="Probable ACP-binding domain of malonyl-CoA ACP transacylase"/>
    <property type="match status" value="2"/>
</dbReference>
<dbReference type="InterPro" id="IPR050091">
    <property type="entry name" value="PKS_NRPS_Biosynth_Enz"/>
</dbReference>
<dbReference type="Pfam" id="PF14765">
    <property type="entry name" value="PS-DH"/>
    <property type="match status" value="1"/>
</dbReference>
<dbReference type="Gene3D" id="1.10.1200.10">
    <property type="entry name" value="ACP-like"/>
    <property type="match status" value="2"/>
</dbReference>
<dbReference type="Pfam" id="PF02801">
    <property type="entry name" value="Ketoacyl-synt_C"/>
    <property type="match status" value="2"/>
</dbReference>
<dbReference type="PANTHER" id="PTHR43775">
    <property type="entry name" value="FATTY ACID SYNTHASE"/>
    <property type="match status" value="1"/>
</dbReference>
<gene>
    <name evidence="18" type="ORF">AA23TX_05858</name>
</gene>
<dbReference type="EMBL" id="CABVGP010000002">
    <property type="protein sequence ID" value="VVJ20837.1"/>
    <property type="molecule type" value="Genomic_DNA"/>
</dbReference>
<dbReference type="Pfam" id="PF22953">
    <property type="entry name" value="SpnB_Rossmann"/>
    <property type="match status" value="2"/>
</dbReference>
<dbReference type="InterPro" id="IPR055123">
    <property type="entry name" value="SpnB-like_Rossmann"/>
</dbReference>
<keyword evidence="6" id="KW-0045">Antibiotic biosynthesis</keyword>
<dbReference type="Gene3D" id="3.40.47.10">
    <property type="match status" value="2"/>
</dbReference>
<evidence type="ECO:0000256" key="12">
    <source>
        <dbReference type="ARBA" id="ARBA00063272"/>
    </source>
</evidence>
<protein>
    <recommendedName>
        <fullName evidence="13">6-deoxyerythronolide-B synthase</fullName>
        <ecNumber evidence="13">2.3.1.94</ecNumber>
    </recommendedName>
</protein>
<keyword evidence="5" id="KW-0677">Repeat</keyword>
<dbReference type="PROSITE" id="PS52004">
    <property type="entry name" value="KS3_2"/>
    <property type="match status" value="2"/>
</dbReference>
<dbReference type="SMART" id="SM00826">
    <property type="entry name" value="PKS_DH"/>
    <property type="match status" value="1"/>
</dbReference>
<dbReference type="Pfam" id="PF00109">
    <property type="entry name" value="ketoacyl-synt"/>
    <property type="match status" value="2"/>
</dbReference>
<feature type="active site" description="Proton acceptor; for dehydratase activity" evidence="14">
    <location>
        <position position="2341"/>
    </location>
</feature>
<dbReference type="SUPFAM" id="SSF47336">
    <property type="entry name" value="ACP-like"/>
    <property type="match status" value="1"/>
</dbReference>
<dbReference type="Gene3D" id="3.40.50.720">
    <property type="entry name" value="NAD(P)-binding Rossmann-like Domain"/>
    <property type="match status" value="2"/>
</dbReference>
<dbReference type="SUPFAM" id="SSF53474">
    <property type="entry name" value="alpha/beta-Hydrolases"/>
    <property type="match status" value="1"/>
</dbReference>
<evidence type="ECO:0000259" key="16">
    <source>
        <dbReference type="PROSITE" id="PS52004"/>
    </source>
</evidence>
<keyword evidence="19" id="KW-1185">Reference proteome</keyword>
<dbReference type="SMART" id="SM00822">
    <property type="entry name" value="PKS_KR"/>
    <property type="match status" value="2"/>
</dbReference>
<dbReference type="InterPro" id="IPR001031">
    <property type="entry name" value="Thioesterase"/>
</dbReference>
<dbReference type="FunFam" id="1.10.1200.10:FF:000007">
    <property type="entry name" value="Probable polyketide synthase pks17"/>
    <property type="match status" value="2"/>
</dbReference>
<keyword evidence="8" id="KW-0012">Acyltransferase</keyword>
<feature type="active site" description="Proton donor; for dehydratase activity" evidence="14">
    <location>
        <position position="2503"/>
    </location>
</feature>
<feature type="domain" description="Ketosynthase family 3 (KS3)" evidence="16">
    <location>
        <begin position="1437"/>
        <end position="1861"/>
    </location>
</feature>
<dbReference type="InterPro" id="IPR042104">
    <property type="entry name" value="PKS_dehydratase_sf"/>
</dbReference>
<evidence type="ECO:0000256" key="2">
    <source>
        <dbReference type="ARBA" id="ARBA00022450"/>
    </source>
</evidence>
<reference evidence="18 19" key="1">
    <citation type="submission" date="2019-09" db="EMBL/GenBank/DDBJ databases">
        <authorList>
            <person name="Leyn A S."/>
        </authorList>
    </citation>
    <scope>NUCLEOTIDE SEQUENCE [LARGE SCALE GENOMIC DNA]</scope>
    <source>
        <strain evidence="18">AA231_1</strain>
    </source>
</reference>
<dbReference type="GO" id="GO:0033068">
    <property type="term" value="P:macrolide biosynthetic process"/>
    <property type="evidence" value="ECO:0007669"/>
    <property type="project" value="UniProtKB-ARBA"/>
</dbReference>
<feature type="region of interest" description="C-terminal hotdog fold" evidence="14">
    <location>
        <begin position="2442"/>
        <end position="2579"/>
    </location>
</feature>
<dbReference type="SMART" id="SM00823">
    <property type="entry name" value="PKS_PP"/>
    <property type="match status" value="2"/>
</dbReference>
<dbReference type="InterPro" id="IPR016035">
    <property type="entry name" value="Acyl_Trfase/lysoPLipase"/>
</dbReference>
<feature type="region of interest" description="N-terminal hotdog fold" evidence="14">
    <location>
        <begin position="2309"/>
        <end position="2430"/>
    </location>
</feature>
<dbReference type="Gene3D" id="3.40.366.10">
    <property type="entry name" value="Malonyl-Coenzyme A Acyl Carrier Protein, domain 2"/>
    <property type="match status" value="2"/>
</dbReference>
<evidence type="ECO:0000313" key="19">
    <source>
        <dbReference type="Proteomes" id="UP000399805"/>
    </source>
</evidence>
<evidence type="ECO:0000256" key="13">
    <source>
        <dbReference type="ARBA" id="ARBA00066981"/>
    </source>
</evidence>
<dbReference type="PROSITE" id="PS00606">
    <property type="entry name" value="KS3_1"/>
    <property type="match status" value="2"/>
</dbReference>
<feature type="domain" description="Carrier" evidence="15">
    <location>
        <begin position="3060"/>
        <end position="3135"/>
    </location>
</feature>
<dbReference type="PROSITE" id="PS52019">
    <property type="entry name" value="PKS_MFAS_DH"/>
    <property type="match status" value="1"/>
</dbReference>
<dbReference type="InterPro" id="IPR029058">
    <property type="entry name" value="AB_hydrolase_fold"/>
</dbReference>
<dbReference type="InterPro" id="IPR020841">
    <property type="entry name" value="PKS_Beta-ketoAc_synthase_dom"/>
</dbReference>
<accession>A0A6I8LYF7</accession>
<evidence type="ECO:0000256" key="14">
    <source>
        <dbReference type="PROSITE-ProRule" id="PRU01363"/>
    </source>
</evidence>
<keyword evidence="7" id="KW-0511">Multifunctional enzyme</keyword>
<dbReference type="InterPro" id="IPR016039">
    <property type="entry name" value="Thiolase-like"/>
</dbReference>
<keyword evidence="4" id="KW-0808">Transferase</keyword>
<dbReference type="Pfam" id="PF00698">
    <property type="entry name" value="Acyl_transf_1"/>
    <property type="match status" value="2"/>
</dbReference>
<dbReference type="PANTHER" id="PTHR43775:SF51">
    <property type="entry name" value="INACTIVE PHENOLPHTHIOCEROL SYNTHESIS POLYKETIDE SYNTHASE TYPE I PKS1-RELATED"/>
    <property type="match status" value="1"/>
</dbReference>
<dbReference type="FunFam" id="3.40.366.10:FF:000002">
    <property type="entry name" value="Probable polyketide synthase 2"/>
    <property type="match status" value="1"/>
</dbReference>
<dbReference type="SUPFAM" id="SSF53901">
    <property type="entry name" value="Thiolase-like"/>
    <property type="match status" value="2"/>
</dbReference>
<dbReference type="InterPro" id="IPR014031">
    <property type="entry name" value="Ketoacyl_synth_C"/>
</dbReference>
<keyword evidence="3" id="KW-0597">Phosphoprotein</keyword>
<evidence type="ECO:0000256" key="10">
    <source>
        <dbReference type="ARBA" id="ARBA00060158"/>
    </source>
</evidence>
<dbReference type="InterPro" id="IPR013968">
    <property type="entry name" value="PKS_KR"/>
</dbReference>
<dbReference type="GO" id="GO:0004315">
    <property type="term" value="F:3-oxoacyl-[acyl-carrier-protein] synthase activity"/>
    <property type="evidence" value="ECO:0007669"/>
    <property type="project" value="InterPro"/>
</dbReference>
<dbReference type="Pfam" id="PF00975">
    <property type="entry name" value="Thioesterase"/>
    <property type="match status" value="1"/>
</dbReference>
<evidence type="ECO:0000256" key="9">
    <source>
        <dbReference type="ARBA" id="ARBA00052442"/>
    </source>
</evidence>
<dbReference type="Pfam" id="PF00550">
    <property type="entry name" value="PP-binding"/>
    <property type="match status" value="2"/>
</dbReference>
<dbReference type="Pfam" id="PF08990">
    <property type="entry name" value="Docking"/>
    <property type="match status" value="1"/>
</dbReference>
<dbReference type="InterPro" id="IPR057326">
    <property type="entry name" value="KR_dom"/>
</dbReference>
<dbReference type="Pfam" id="PF21089">
    <property type="entry name" value="PKS_DH_N"/>
    <property type="match status" value="1"/>
</dbReference>
<evidence type="ECO:0000256" key="1">
    <source>
        <dbReference type="ARBA" id="ARBA00001957"/>
    </source>
</evidence>
<dbReference type="Proteomes" id="UP000399805">
    <property type="component" value="Unassembled WGS sequence"/>
</dbReference>
<dbReference type="GO" id="GO:0047879">
    <property type="term" value="F:erythronolide synthase activity"/>
    <property type="evidence" value="ECO:0007669"/>
    <property type="project" value="UniProtKB-EC"/>
</dbReference>
<dbReference type="InterPro" id="IPR014043">
    <property type="entry name" value="Acyl_transferase_dom"/>
</dbReference>
<proteinExistence type="predicted"/>
<comment type="catalytic activity">
    <reaction evidence="9">
        <text>6 (S)-methylmalonyl-CoA + propanoyl-CoA + 6 NADPH + 12 H(+) = 6-deoxyerythronolide B + 6 CO2 + 6 NADP(+) + 7 CoA + H2O</text>
        <dbReference type="Rhea" id="RHEA:23068"/>
        <dbReference type="ChEBI" id="CHEBI:15377"/>
        <dbReference type="ChEBI" id="CHEBI:15378"/>
        <dbReference type="ChEBI" id="CHEBI:16089"/>
        <dbReference type="ChEBI" id="CHEBI:16526"/>
        <dbReference type="ChEBI" id="CHEBI:57287"/>
        <dbReference type="ChEBI" id="CHEBI:57327"/>
        <dbReference type="ChEBI" id="CHEBI:57392"/>
        <dbReference type="ChEBI" id="CHEBI:57783"/>
        <dbReference type="ChEBI" id="CHEBI:58349"/>
        <dbReference type="EC" id="2.3.1.94"/>
    </reaction>
</comment>
<comment type="pathway">
    <text evidence="11">Antibiotic biosynthesis; erythromycin biosynthesis.</text>
</comment>
<evidence type="ECO:0000256" key="4">
    <source>
        <dbReference type="ARBA" id="ARBA00022679"/>
    </source>
</evidence>
<dbReference type="Gene3D" id="3.30.70.3290">
    <property type="match status" value="2"/>
</dbReference>
<dbReference type="FunFam" id="3.40.47.10:FF:000019">
    <property type="entry name" value="Polyketide synthase type I"/>
    <property type="match status" value="2"/>
</dbReference>
<name>A0A6I8LYF7_9PSEU</name>
<dbReference type="InterPro" id="IPR020807">
    <property type="entry name" value="PKS_DH"/>
</dbReference>
<dbReference type="Gene3D" id="3.40.50.1820">
    <property type="entry name" value="alpha/beta hydrolase"/>
    <property type="match status" value="1"/>
</dbReference>
<dbReference type="InterPro" id="IPR036736">
    <property type="entry name" value="ACP-like_sf"/>
</dbReference>
<evidence type="ECO:0000256" key="7">
    <source>
        <dbReference type="ARBA" id="ARBA00023268"/>
    </source>
</evidence>
<dbReference type="SMART" id="SM00827">
    <property type="entry name" value="PKS_AT"/>
    <property type="match status" value="2"/>
</dbReference>
<dbReference type="SUPFAM" id="SSF51735">
    <property type="entry name" value="NAD(P)-binding Rossmann-fold domains"/>
    <property type="match status" value="4"/>
</dbReference>
<dbReference type="PROSITE" id="PS00012">
    <property type="entry name" value="PHOSPHOPANTETHEINE"/>
    <property type="match status" value="1"/>
</dbReference>
<evidence type="ECO:0000313" key="18">
    <source>
        <dbReference type="EMBL" id="VVJ20837.1"/>
    </source>
</evidence>
<comment type="cofactor">
    <cofactor evidence="1">
        <name>pantetheine 4'-phosphate</name>
        <dbReference type="ChEBI" id="CHEBI:47942"/>
    </cofactor>
</comment>
<dbReference type="PROSITE" id="PS50075">
    <property type="entry name" value="CARRIER"/>
    <property type="match status" value="2"/>
</dbReference>
<dbReference type="InterPro" id="IPR018201">
    <property type="entry name" value="Ketoacyl_synth_AS"/>
</dbReference>
<evidence type="ECO:0000259" key="17">
    <source>
        <dbReference type="PROSITE" id="PS52019"/>
    </source>
</evidence>
<dbReference type="InterPro" id="IPR014030">
    <property type="entry name" value="Ketoacyl_synth_N"/>
</dbReference>
<dbReference type="InterPro" id="IPR006162">
    <property type="entry name" value="Ppantetheine_attach_site"/>
</dbReference>
<dbReference type="GO" id="GO:0004312">
    <property type="term" value="F:fatty acid synthase activity"/>
    <property type="evidence" value="ECO:0007669"/>
    <property type="project" value="TreeGrafter"/>
</dbReference>
<evidence type="ECO:0000256" key="6">
    <source>
        <dbReference type="ARBA" id="ARBA00023194"/>
    </source>
</evidence>
<dbReference type="Pfam" id="PF08659">
    <property type="entry name" value="KR"/>
    <property type="match status" value="2"/>
</dbReference>